<feature type="compositionally biased region" description="Basic and acidic residues" evidence="6">
    <location>
        <begin position="608"/>
        <end position="630"/>
    </location>
</feature>
<dbReference type="Proteomes" id="UP000246464">
    <property type="component" value="Chromosome 3"/>
</dbReference>
<feature type="compositionally biased region" description="Acidic residues" evidence="6">
    <location>
        <begin position="707"/>
        <end position="723"/>
    </location>
</feature>
<dbReference type="SMART" id="SM00679">
    <property type="entry name" value="CTNS"/>
    <property type="match status" value="2"/>
</dbReference>
<feature type="region of interest" description="Disordered" evidence="6">
    <location>
        <begin position="582"/>
        <end position="784"/>
    </location>
</feature>
<feature type="compositionally biased region" description="Basic and acidic residues" evidence="6">
    <location>
        <begin position="770"/>
        <end position="784"/>
    </location>
</feature>
<evidence type="ECO:0000256" key="4">
    <source>
        <dbReference type="ARBA" id="ARBA00023136"/>
    </source>
</evidence>
<dbReference type="GO" id="GO:0015174">
    <property type="term" value="F:basic amino acid transmembrane transporter activity"/>
    <property type="evidence" value="ECO:0007669"/>
    <property type="project" value="UniProtKB-ARBA"/>
</dbReference>
<keyword evidence="9" id="KW-1185">Reference proteome</keyword>
<evidence type="ECO:0000313" key="9">
    <source>
        <dbReference type="Proteomes" id="UP000246464"/>
    </source>
</evidence>
<evidence type="ECO:0000256" key="2">
    <source>
        <dbReference type="ARBA" id="ARBA00022692"/>
    </source>
</evidence>
<feature type="transmembrane region" description="Helical" evidence="7">
    <location>
        <begin position="357"/>
        <end position="375"/>
    </location>
</feature>
<name>A0A2U9B5P0_SCOMX</name>
<organism evidence="8 9">
    <name type="scientific">Scophthalmus maximus</name>
    <name type="common">Turbot</name>
    <name type="synonym">Psetta maxima</name>
    <dbReference type="NCBI Taxonomy" id="52904"/>
    <lineage>
        <taxon>Eukaryota</taxon>
        <taxon>Metazoa</taxon>
        <taxon>Chordata</taxon>
        <taxon>Craniata</taxon>
        <taxon>Vertebrata</taxon>
        <taxon>Euteleostomi</taxon>
        <taxon>Actinopterygii</taxon>
        <taxon>Neopterygii</taxon>
        <taxon>Teleostei</taxon>
        <taxon>Neoteleostei</taxon>
        <taxon>Acanthomorphata</taxon>
        <taxon>Carangaria</taxon>
        <taxon>Pleuronectiformes</taxon>
        <taxon>Pleuronectoidei</taxon>
        <taxon>Scophthalmidae</taxon>
        <taxon>Scophthalmus</taxon>
    </lineage>
</organism>
<keyword evidence="2 7" id="KW-0812">Transmembrane</keyword>
<dbReference type="PANTHER" id="PTHR22909:SF24">
    <property type="entry name" value="GOLGI INTEGRAL MEMBRANE PROTEIN 4-RELATED"/>
    <property type="match status" value="1"/>
</dbReference>
<evidence type="ECO:0000313" key="8">
    <source>
        <dbReference type="EMBL" id="AWO99226.1"/>
    </source>
</evidence>
<reference evidence="8 9" key="1">
    <citation type="submission" date="2017-12" db="EMBL/GenBank/DDBJ databases">
        <title>Integrating genomic resources of turbot (Scophthalmus maximus) in depth evaluation of genetic and physical mapping variation across individuals.</title>
        <authorList>
            <person name="Martinez P."/>
        </authorList>
    </citation>
    <scope>NUCLEOTIDE SEQUENCE [LARGE SCALE GENOMIC DNA]</scope>
</reference>
<dbReference type="PANTHER" id="PTHR22909">
    <property type="entry name" value="GOLGI INTEGRAL MEMBRANE PROTEIN 4"/>
    <property type="match status" value="1"/>
</dbReference>
<comment type="subcellular location">
    <subcellularLocation>
        <location evidence="1">Membrane</location>
        <topology evidence="1">Multi-pass membrane protein</topology>
    </subcellularLocation>
</comment>
<evidence type="ECO:0000256" key="6">
    <source>
        <dbReference type="SAM" id="MobiDB-lite"/>
    </source>
</evidence>
<proteinExistence type="predicted"/>
<evidence type="ECO:0000256" key="5">
    <source>
        <dbReference type="SAM" id="Coils"/>
    </source>
</evidence>
<sequence>MAAAARFAGKSVDASAPNWSAPALGRPLCVNGTPWILYLLEECVDNVWEHCSVVIGLVSMFCFLLSTLPQVYEAYRNGKVEEAMSFGFLFFLFSGDVTSFAGCYLTSQLPIQVVTVVFYIFTDVILISQFLYYKIKNSSSRKSPVLKWLCSTWCVAATLVLLALPKLIVDNSAILDTQSPTASKSVEITGYACGYLASVFYLCSRFPQLYKNFRRQSTEGTSYLLFALAMMGNGTYGLSVIVVLPALRGSKQTFIIKHLAWLIGSLGVLILDFFVTAQFIMYRKKRSAKSKALLSVPEVEPLLCEEEELMYMNKSIVNLSSVPMICFQTPSPYSGEGCGSTMGSGVCSRRQRRIFQCLLLLTVVCGVMYAGMVSFEMHKQLRRTEATALKYQQHQESLSAQLQVVYEHRSRLEKSLQKERLEHKKAKEDYLVYKLEAQQSLNKEKQDSSSRLNSLQVQHQMLKNQHDDLKKQYYDLHEQNQVQDKDHGRLLDEHRDRYEKLQQVKELEISQLKENAYNLREENKQLRKAHHDIHTQLQDVQVQHQDLKVAHDHLALTLEDHKSALAVAQVQVDEYKQLKESLNRVPNPRPPEQHAAPQEAKAAAVRAPDSHVHQDQESAIHKQEPAHENHQGMVAHQVAEAHAQSRPTASQHAVSEKEEDEGEGEAERKRELAEEEMAQAGQPQKLEEDPDQAQDDDEQQQQQQQQQEEEEEGGEEPEQEQPDENALHRLRHQPQPDPHTELREDAQLQHQAHAQVERVKSAYEQQQEQQRLEAQRSEERRQIQVRQEALRAQREKVLKEREQRLKAEQEKEVQHHRDADRREQLLREEHLRKKTEYENMDNDIVQGEEEGHTVDEQERDAHMLHDEEDKEKADHRVPTHQRGAVDGELDPEDDPNNQGEDEFEEAEDERPQHRVTGEEEEVVEEEEEPAAPAQHIDTHTGPRQPAVEEDLVMAGNPDQQEDTLDDQYRDEVEDEVCNTQAYV</sequence>
<dbReference type="GO" id="GO:0000139">
    <property type="term" value="C:Golgi membrane"/>
    <property type="evidence" value="ECO:0007669"/>
    <property type="project" value="InterPro"/>
</dbReference>
<dbReference type="GO" id="GO:0098852">
    <property type="term" value="C:lytic vacuole membrane"/>
    <property type="evidence" value="ECO:0007669"/>
    <property type="project" value="UniProtKB-ARBA"/>
</dbReference>
<feature type="compositionally biased region" description="Basic and acidic residues" evidence="6">
    <location>
        <begin position="802"/>
        <end position="837"/>
    </location>
</feature>
<feature type="transmembrane region" description="Helical" evidence="7">
    <location>
        <begin position="188"/>
        <end position="204"/>
    </location>
</feature>
<evidence type="ECO:0000256" key="7">
    <source>
        <dbReference type="SAM" id="Phobius"/>
    </source>
</evidence>
<feature type="compositionally biased region" description="Acidic residues" evidence="6">
    <location>
        <begin position="887"/>
        <end position="908"/>
    </location>
</feature>
<feature type="region of interest" description="Disordered" evidence="6">
    <location>
        <begin position="802"/>
        <end position="969"/>
    </location>
</feature>
<feature type="compositionally biased region" description="Acidic residues" evidence="6">
    <location>
        <begin position="688"/>
        <end position="699"/>
    </location>
</feature>
<dbReference type="EMBL" id="CP026245">
    <property type="protein sequence ID" value="AWO99226.1"/>
    <property type="molecule type" value="Genomic_DNA"/>
</dbReference>
<dbReference type="STRING" id="52904.ENSSMAP00000033418"/>
<feature type="transmembrane region" description="Helical" evidence="7">
    <location>
        <begin position="145"/>
        <end position="168"/>
    </location>
</feature>
<accession>A0A2U9B5P0</accession>
<feature type="transmembrane region" description="Helical" evidence="7">
    <location>
        <begin position="259"/>
        <end position="282"/>
    </location>
</feature>
<dbReference type="Gene3D" id="1.20.1280.290">
    <property type="match status" value="2"/>
</dbReference>
<dbReference type="FunFam" id="1.20.1280.290:FF:000038">
    <property type="entry name" value="PQ loop repeat containing 2"/>
    <property type="match status" value="1"/>
</dbReference>
<feature type="compositionally biased region" description="Acidic residues" evidence="6">
    <location>
        <begin position="918"/>
        <end position="929"/>
    </location>
</feature>
<feature type="coiled-coil region" evidence="5">
    <location>
        <begin position="409"/>
        <end position="529"/>
    </location>
</feature>
<feature type="compositionally biased region" description="Low complexity" evidence="6">
    <location>
        <begin position="593"/>
        <end position="607"/>
    </location>
</feature>
<feature type="transmembrane region" description="Helical" evidence="7">
    <location>
        <begin position="224"/>
        <end position="247"/>
    </location>
</feature>
<evidence type="ECO:0000256" key="3">
    <source>
        <dbReference type="ARBA" id="ARBA00022989"/>
    </source>
</evidence>
<feature type="compositionally biased region" description="Basic and acidic residues" evidence="6">
    <location>
        <begin position="849"/>
        <end position="877"/>
    </location>
</feature>
<evidence type="ECO:0000256" key="1">
    <source>
        <dbReference type="ARBA" id="ARBA00004141"/>
    </source>
</evidence>
<dbReference type="Pfam" id="PF04193">
    <property type="entry name" value="PQ-loop"/>
    <property type="match status" value="2"/>
</dbReference>
<dbReference type="AlphaFoldDB" id="A0A2U9B5P0"/>
<feature type="transmembrane region" description="Helical" evidence="7">
    <location>
        <begin position="113"/>
        <end position="133"/>
    </location>
</feature>
<gene>
    <name evidence="8" type="ORF">SMAX5B_010213</name>
</gene>
<protein>
    <submittedName>
        <fullName evidence="8">Putative Golgi integral membrane protein 4</fullName>
    </submittedName>
</protein>
<dbReference type="InterPro" id="IPR006603">
    <property type="entry name" value="PQ-loop_rpt"/>
</dbReference>
<dbReference type="FunFam" id="1.20.1280.290:FF:000009">
    <property type="entry name" value="PQ loop repeat family protein"/>
    <property type="match status" value="1"/>
</dbReference>
<keyword evidence="4 7" id="KW-0472">Membrane</keyword>
<dbReference type="InterPro" id="IPR042336">
    <property type="entry name" value="GOLIM4"/>
</dbReference>
<feature type="compositionally biased region" description="Basic and acidic residues" evidence="6">
    <location>
        <begin position="738"/>
        <end position="747"/>
    </location>
</feature>
<keyword evidence="5" id="KW-0175">Coiled coil</keyword>
<feature type="transmembrane region" description="Helical" evidence="7">
    <location>
        <begin position="86"/>
        <end position="107"/>
    </location>
</feature>
<keyword evidence="3 7" id="KW-1133">Transmembrane helix</keyword>